<dbReference type="Proteomes" id="UP000000600">
    <property type="component" value="Unassembled WGS sequence"/>
</dbReference>
<protein>
    <submittedName>
        <fullName evidence="1">Uncharacterized protein</fullName>
    </submittedName>
</protein>
<accession>A0C8U9</accession>
<dbReference type="InParanoid" id="A0C8U9"/>
<dbReference type="OrthoDB" id="10510148at2759"/>
<proteinExistence type="predicted"/>
<organism evidence="1 2">
    <name type="scientific">Paramecium tetraurelia</name>
    <dbReference type="NCBI Taxonomy" id="5888"/>
    <lineage>
        <taxon>Eukaryota</taxon>
        <taxon>Sar</taxon>
        <taxon>Alveolata</taxon>
        <taxon>Ciliophora</taxon>
        <taxon>Intramacronucleata</taxon>
        <taxon>Oligohymenophorea</taxon>
        <taxon>Peniculida</taxon>
        <taxon>Parameciidae</taxon>
        <taxon>Paramecium</taxon>
    </lineage>
</organism>
<evidence type="ECO:0000313" key="1">
    <source>
        <dbReference type="EMBL" id="CAK67216.1"/>
    </source>
</evidence>
<dbReference type="EMBL" id="CT868051">
    <property type="protein sequence ID" value="CAK67216.1"/>
    <property type="molecule type" value="Genomic_DNA"/>
</dbReference>
<dbReference type="KEGG" id="ptm:GSPATT00036351001"/>
<dbReference type="RefSeq" id="XP_001434613.1">
    <property type="nucleotide sequence ID" value="XM_001434576.1"/>
</dbReference>
<dbReference type="GeneID" id="5020398"/>
<dbReference type="HOGENOM" id="CLU_1231913_0_0_1"/>
<gene>
    <name evidence="1" type="ORF">GSPATT00036351001</name>
</gene>
<sequence>MKIKDLIQVSQKNMTNNGNINLNLNTEYQVKVTFDMQDQNNKNLRHQYSINNNLQQQDRLRETQTRLMLEQMPSNRMITPGYRLSLKPKGDVSDQIDSHLVEQIRQLNTLGIANTYNNPKFDDFLGHLTKYNELNLEVQECTIKQNELRIKKQEKQTFFKILQKNEKPQDQKAEQFITSDDVDKLRRANDTKTITLKKLKYQKAVYMLMPQFPQKITQHQPKYLV</sequence>
<keyword evidence="2" id="KW-1185">Reference proteome</keyword>
<reference evidence="1 2" key="1">
    <citation type="journal article" date="2006" name="Nature">
        <title>Global trends of whole-genome duplications revealed by the ciliate Paramecium tetraurelia.</title>
        <authorList>
            <consortium name="Genoscope"/>
            <person name="Aury J.-M."/>
            <person name="Jaillon O."/>
            <person name="Duret L."/>
            <person name="Noel B."/>
            <person name="Jubin C."/>
            <person name="Porcel B.M."/>
            <person name="Segurens B."/>
            <person name="Daubin V."/>
            <person name="Anthouard V."/>
            <person name="Aiach N."/>
            <person name="Arnaiz O."/>
            <person name="Billaut A."/>
            <person name="Beisson J."/>
            <person name="Blanc I."/>
            <person name="Bouhouche K."/>
            <person name="Camara F."/>
            <person name="Duharcourt S."/>
            <person name="Guigo R."/>
            <person name="Gogendeau D."/>
            <person name="Katinka M."/>
            <person name="Keller A.-M."/>
            <person name="Kissmehl R."/>
            <person name="Klotz C."/>
            <person name="Koll F."/>
            <person name="Le Moue A."/>
            <person name="Lepere C."/>
            <person name="Malinsky S."/>
            <person name="Nowacki M."/>
            <person name="Nowak J.K."/>
            <person name="Plattner H."/>
            <person name="Poulain J."/>
            <person name="Ruiz F."/>
            <person name="Serrano V."/>
            <person name="Zagulski M."/>
            <person name="Dessen P."/>
            <person name="Betermier M."/>
            <person name="Weissenbach J."/>
            <person name="Scarpelli C."/>
            <person name="Schachter V."/>
            <person name="Sperling L."/>
            <person name="Meyer E."/>
            <person name="Cohen J."/>
            <person name="Wincker P."/>
        </authorList>
    </citation>
    <scope>NUCLEOTIDE SEQUENCE [LARGE SCALE GENOMIC DNA]</scope>
    <source>
        <strain evidence="1 2">Stock d4-2</strain>
    </source>
</reference>
<dbReference type="AlphaFoldDB" id="A0C8U9"/>
<dbReference type="OMA" id="VQECTIK"/>
<name>A0C8U9_PARTE</name>
<evidence type="ECO:0000313" key="2">
    <source>
        <dbReference type="Proteomes" id="UP000000600"/>
    </source>
</evidence>